<dbReference type="InterPro" id="IPR036388">
    <property type="entry name" value="WH-like_DNA-bd_sf"/>
</dbReference>
<evidence type="ECO:0000259" key="1">
    <source>
        <dbReference type="PROSITE" id="PS50995"/>
    </source>
</evidence>
<keyword evidence="3" id="KW-1185">Reference proteome</keyword>
<proteinExistence type="predicted"/>
<dbReference type="PANTHER" id="PTHR33164">
    <property type="entry name" value="TRANSCRIPTIONAL REGULATOR, MARR FAMILY"/>
    <property type="match status" value="1"/>
</dbReference>
<dbReference type="EMBL" id="JACSPM010000006">
    <property type="protein sequence ID" value="MBD8024775.1"/>
    <property type="molecule type" value="Genomic_DNA"/>
</dbReference>
<name>A0ABR8X625_9MICO</name>
<dbReference type="Pfam" id="PF12802">
    <property type="entry name" value="MarR_2"/>
    <property type="match status" value="1"/>
</dbReference>
<dbReference type="PROSITE" id="PS50995">
    <property type="entry name" value="HTH_MARR_2"/>
    <property type="match status" value="1"/>
</dbReference>
<dbReference type="Gene3D" id="1.10.10.10">
    <property type="entry name" value="Winged helix-like DNA-binding domain superfamily/Winged helix DNA-binding domain"/>
    <property type="match status" value="1"/>
</dbReference>
<evidence type="ECO:0000313" key="3">
    <source>
        <dbReference type="Proteomes" id="UP000602532"/>
    </source>
</evidence>
<sequence length="171" mass="19493">MEHNSGYWYGEGADDRRRRAIELLQAFRLYRAAEVAMRRRTRESMAMGENDLLTLRYLLKAQREDRVVSPAELARYLAVSTASVTAIIDRLEKSDHVRRGPHPSDQRRIMVTPTVDTDEEVRRTLGAMHSRMLEAVIDLSPEETRIVIDTLGRLQAAVDQVEPVPDDVPAP</sequence>
<dbReference type="PRINTS" id="PR00598">
    <property type="entry name" value="HTHMARR"/>
</dbReference>
<reference evidence="2 3" key="1">
    <citation type="submission" date="2020-08" db="EMBL/GenBank/DDBJ databases">
        <title>A Genomic Blueprint of the Chicken Gut Microbiome.</title>
        <authorList>
            <person name="Gilroy R."/>
            <person name="Ravi A."/>
            <person name="Getino M."/>
            <person name="Pursley I."/>
            <person name="Horton D.L."/>
            <person name="Alikhan N.-F."/>
            <person name="Baker D."/>
            <person name="Gharbi K."/>
            <person name="Hall N."/>
            <person name="Watson M."/>
            <person name="Adriaenssens E.M."/>
            <person name="Foster-Nyarko E."/>
            <person name="Jarju S."/>
            <person name="Secka A."/>
            <person name="Antonio M."/>
            <person name="Oren A."/>
            <person name="Chaudhuri R."/>
            <person name="La Ragione R.M."/>
            <person name="Hildebrand F."/>
            <person name="Pallen M.J."/>
        </authorList>
    </citation>
    <scope>NUCLEOTIDE SEQUENCE [LARGE SCALE GENOMIC DNA]</scope>
    <source>
        <strain evidence="2 3">Sa1CUA4</strain>
    </source>
</reference>
<comment type="caution">
    <text evidence="2">The sequence shown here is derived from an EMBL/GenBank/DDBJ whole genome shotgun (WGS) entry which is preliminary data.</text>
</comment>
<dbReference type="SMART" id="SM00347">
    <property type="entry name" value="HTH_MARR"/>
    <property type="match status" value="1"/>
</dbReference>
<feature type="domain" description="HTH marR-type" evidence="1">
    <location>
        <begin position="16"/>
        <end position="156"/>
    </location>
</feature>
<gene>
    <name evidence="2" type="ORF">H9622_14405</name>
</gene>
<dbReference type="InterPro" id="IPR036390">
    <property type="entry name" value="WH_DNA-bd_sf"/>
</dbReference>
<evidence type="ECO:0000313" key="2">
    <source>
        <dbReference type="EMBL" id="MBD8024775.1"/>
    </source>
</evidence>
<dbReference type="InterPro" id="IPR000835">
    <property type="entry name" value="HTH_MarR-typ"/>
</dbReference>
<organism evidence="2 3">
    <name type="scientific">Microbacterium gallinarum</name>
    <dbReference type="NCBI Taxonomy" id="2762209"/>
    <lineage>
        <taxon>Bacteria</taxon>
        <taxon>Bacillati</taxon>
        <taxon>Actinomycetota</taxon>
        <taxon>Actinomycetes</taxon>
        <taxon>Micrococcales</taxon>
        <taxon>Microbacteriaceae</taxon>
        <taxon>Microbacterium</taxon>
    </lineage>
</organism>
<dbReference type="SUPFAM" id="SSF46785">
    <property type="entry name" value="Winged helix' DNA-binding domain"/>
    <property type="match status" value="1"/>
</dbReference>
<dbReference type="InterPro" id="IPR039422">
    <property type="entry name" value="MarR/SlyA-like"/>
</dbReference>
<dbReference type="Proteomes" id="UP000602532">
    <property type="component" value="Unassembled WGS sequence"/>
</dbReference>
<dbReference type="RefSeq" id="WP_191767117.1">
    <property type="nucleotide sequence ID" value="NZ_JACSPM010000006.1"/>
</dbReference>
<accession>A0ABR8X625</accession>
<dbReference type="PANTHER" id="PTHR33164:SF43">
    <property type="entry name" value="HTH-TYPE TRANSCRIPTIONAL REPRESSOR YETL"/>
    <property type="match status" value="1"/>
</dbReference>
<protein>
    <submittedName>
        <fullName evidence="2">MarR family transcriptional regulator</fullName>
    </submittedName>
</protein>